<comment type="caution">
    <text evidence="1">The sequence shown here is derived from an EMBL/GenBank/DDBJ whole genome shotgun (WGS) entry which is preliminary data.</text>
</comment>
<evidence type="ECO:0000313" key="1">
    <source>
        <dbReference type="EMBL" id="KAJ3540736.1"/>
    </source>
</evidence>
<accession>A0ACC1SJ89</accession>
<organism evidence="1 2">
    <name type="scientific">Phlebia brevispora</name>
    <dbReference type="NCBI Taxonomy" id="194682"/>
    <lineage>
        <taxon>Eukaryota</taxon>
        <taxon>Fungi</taxon>
        <taxon>Dikarya</taxon>
        <taxon>Basidiomycota</taxon>
        <taxon>Agaricomycotina</taxon>
        <taxon>Agaricomycetes</taxon>
        <taxon>Polyporales</taxon>
        <taxon>Meruliaceae</taxon>
        <taxon>Phlebia</taxon>
    </lineage>
</organism>
<dbReference type="Proteomes" id="UP001148662">
    <property type="component" value="Unassembled WGS sequence"/>
</dbReference>
<proteinExistence type="predicted"/>
<sequence length="173" mass="18867">MKNITTTAMPALHALFCAALAMTSVSSPFYCNDNTMQVVNSLPPKRWSWNDCGTPESPVQITDAQYSLDRPTPGDNLTITIKGTSGVDIEDGAYLDVLLKMEEFVYIDQAYPLCDGSSFNTSCPLKAGTHEIVNTIAIPDTMPVASYYARFNAYSAGHDELGCVEFHVKLIQG</sequence>
<keyword evidence="2" id="KW-1185">Reference proteome</keyword>
<gene>
    <name evidence="1" type="ORF">NM688_g6185</name>
</gene>
<reference evidence="1" key="1">
    <citation type="submission" date="2022-07" db="EMBL/GenBank/DDBJ databases">
        <title>Genome Sequence of Phlebia brevispora.</title>
        <authorList>
            <person name="Buettner E."/>
        </authorList>
    </citation>
    <scope>NUCLEOTIDE SEQUENCE</scope>
    <source>
        <strain evidence="1">MPL23</strain>
    </source>
</reference>
<dbReference type="EMBL" id="JANHOG010001236">
    <property type="protein sequence ID" value="KAJ3540736.1"/>
    <property type="molecule type" value="Genomic_DNA"/>
</dbReference>
<evidence type="ECO:0000313" key="2">
    <source>
        <dbReference type="Proteomes" id="UP001148662"/>
    </source>
</evidence>
<name>A0ACC1SJ89_9APHY</name>
<protein>
    <submittedName>
        <fullName evidence="1">Uncharacterized protein</fullName>
    </submittedName>
</protein>